<dbReference type="AlphaFoldDB" id="A0ABD1AXT8"/>
<feature type="region of interest" description="Disordered" evidence="1">
    <location>
        <begin position="1"/>
        <end position="72"/>
    </location>
</feature>
<evidence type="ECO:0000313" key="3">
    <source>
        <dbReference type="Proteomes" id="UP001558713"/>
    </source>
</evidence>
<keyword evidence="3" id="KW-1185">Reference proteome</keyword>
<sequence length="353" mass="39603">METETEIKEQQWTKSISSASSSRSSSITSDSSDGHFDIRHFPLPKPSLSASEVQKQRDSHQNYNSSVSSYTGSSWSHLVDSSGYDPNRIPSSVFSSKPANTADWSIASNESLFSIHDGNFCISTREDHGFGRLSEIPKFEETVHEITEINPAPLPPVNKPKESEKETITEISDSENDDNDEEREMIELESDAEHEEEDEDEDMIKEEVLVEIETEKTKEKTEVVKESKPEDSSSVISHSPSISCRSDTSTNSIGSFAFPLLQKEDEVTKTPSMEIKANISLKRKPEYKLPQSPMRPPQPQPHSESSMVTELQPQSQPQRKASEKSESQTQSPKASKSGWFSCFKFPSKCNLFK</sequence>
<dbReference type="PANTHER" id="PTHR33673">
    <property type="entry name" value="SUPPRESSOR SRP40-LIKE PROTEIN"/>
    <property type="match status" value="1"/>
</dbReference>
<feature type="compositionally biased region" description="Low complexity" evidence="1">
    <location>
        <begin position="232"/>
        <end position="246"/>
    </location>
</feature>
<evidence type="ECO:0000313" key="2">
    <source>
        <dbReference type="EMBL" id="KAL1211357.1"/>
    </source>
</evidence>
<dbReference type="EMBL" id="JBANAX010000379">
    <property type="protein sequence ID" value="KAL1211357.1"/>
    <property type="molecule type" value="Genomic_DNA"/>
</dbReference>
<feature type="compositionally biased region" description="Polar residues" evidence="1">
    <location>
        <begin position="302"/>
        <end position="319"/>
    </location>
</feature>
<dbReference type="Proteomes" id="UP001558713">
    <property type="component" value="Unassembled WGS sequence"/>
</dbReference>
<feature type="compositionally biased region" description="Basic and acidic residues" evidence="1">
    <location>
        <begin position="1"/>
        <end position="11"/>
    </location>
</feature>
<gene>
    <name evidence="2" type="ORF">V5N11_023378</name>
</gene>
<organism evidence="2 3">
    <name type="scientific">Cardamine amara subsp. amara</name>
    <dbReference type="NCBI Taxonomy" id="228776"/>
    <lineage>
        <taxon>Eukaryota</taxon>
        <taxon>Viridiplantae</taxon>
        <taxon>Streptophyta</taxon>
        <taxon>Embryophyta</taxon>
        <taxon>Tracheophyta</taxon>
        <taxon>Spermatophyta</taxon>
        <taxon>Magnoliopsida</taxon>
        <taxon>eudicotyledons</taxon>
        <taxon>Gunneridae</taxon>
        <taxon>Pentapetalae</taxon>
        <taxon>rosids</taxon>
        <taxon>malvids</taxon>
        <taxon>Brassicales</taxon>
        <taxon>Brassicaceae</taxon>
        <taxon>Cardamineae</taxon>
        <taxon>Cardamine</taxon>
    </lineage>
</organism>
<protein>
    <submittedName>
        <fullName evidence="2">Uncharacterized protein</fullName>
    </submittedName>
</protein>
<feature type="compositionally biased region" description="Low complexity" evidence="1">
    <location>
        <begin position="15"/>
        <end position="31"/>
    </location>
</feature>
<comment type="caution">
    <text evidence="2">The sequence shown here is derived from an EMBL/GenBank/DDBJ whole genome shotgun (WGS) entry which is preliminary data.</text>
</comment>
<name>A0ABD1AXT8_CARAN</name>
<feature type="compositionally biased region" description="Basic and acidic residues" evidence="1">
    <location>
        <begin position="205"/>
        <end position="231"/>
    </location>
</feature>
<accession>A0ABD1AXT8</accession>
<feature type="compositionally biased region" description="Basic and acidic residues" evidence="1">
    <location>
        <begin position="159"/>
        <end position="168"/>
    </location>
</feature>
<dbReference type="PANTHER" id="PTHR33673:SF26">
    <property type="entry name" value="PININ-LIKE PROTEIN"/>
    <property type="match status" value="1"/>
</dbReference>
<feature type="compositionally biased region" description="Acidic residues" evidence="1">
    <location>
        <begin position="172"/>
        <end position="204"/>
    </location>
</feature>
<reference evidence="2 3" key="1">
    <citation type="submission" date="2024-04" db="EMBL/GenBank/DDBJ databases">
        <title>Genome assembly C_amara_ONT_v2.</title>
        <authorList>
            <person name="Yant L."/>
            <person name="Moore C."/>
            <person name="Slenker M."/>
        </authorList>
    </citation>
    <scope>NUCLEOTIDE SEQUENCE [LARGE SCALE GENOMIC DNA]</scope>
    <source>
        <tissue evidence="2">Leaf</tissue>
    </source>
</reference>
<feature type="region of interest" description="Disordered" evidence="1">
    <location>
        <begin position="150"/>
        <end position="353"/>
    </location>
</feature>
<evidence type="ECO:0000256" key="1">
    <source>
        <dbReference type="SAM" id="MobiDB-lite"/>
    </source>
</evidence>
<proteinExistence type="predicted"/>